<feature type="domain" description="CSC1/OSCA1-like N-terminal transmembrane" evidence="9">
    <location>
        <begin position="61"/>
        <end position="137"/>
    </location>
</feature>
<evidence type="ECO:0000256" key="6">
    <source>
        <dbReference type="ARBA" id="ARBA00023136"/>
    </source>
</evidence>
<keyword evidence="6 7" id="KW-0472">Membrane</keyword>
<keyword evidence="5 7" id="KW-1133">Transmembrane helix</keyword>
<dbReference type="GO" id="GO:0005886">
    <property type="term" value="C:plasma membrane"/>
    <property type="evidence" value="ECO:0007669"/>
    <property type="project" value="TreeGrafter"/>
</dbReference>
<evidence type="ECO:0000313" key="10">
    <source>
        <dbReference type="EMBL" id="KAL0011762.1"/>
    </source>
</evidence>
<feature type="transmembrane region" description="Helical" evidence="7">
    <location>
        <begin position="61"/>
        <end position="82"/>
    </location>
</feature>
<evidence type="ECO:0000256" key="2">
    <source>
        <dbReference type="ARBA" id="ARBA00007779"/>
    </source>
</evidence>
<keyword evidence="3" id="KW-0813">Transport</keyword>
<dbReference type="InterPro" id="IPR032880">
    <property type="entry name" value="CSC1/OSCA1-like_N"/>
</dbReference>
<dbReference type="Proteomes" id="UP001459277">
    <property type="component" value="Unassembled WGS sequence"/>
</dbReference>
<accession>A0AAW2DPN6</accession>
<keyword evidence="4 7" id="KW-0812">Transmembrane</keyword>
<comment type="subcellular location">
    <subcellularLocation>
        <location evidence="1">Membrane</location>
        <topology evidence="1">Multi-pass membrane protein</topology>
    </subcellularLocation>
</comment>
<dbReference type="PANTHER" id="PTHR13018">
    <property type="entry name" value="PROBABLE MEMBRANE PROTEIN DUF221-RELATED"/>
    <property type="match status" value="1"/>
</dbReference>
<keyword evidence="11" id="KW-1185">Reference proteome</keyword>
<dbReference type="AlphaFoldDB" id="A0AAW2DPN6"/>
<dbReference type="InterPro" id="IPR045122">
    <property type="entry name" value="Csc1-like"/>
</dbReference>
<evidence type="ECO:0000256" key="7">
    <source>
        <dbReference type="SAM" id="Phobius"/>
    </source>
</evidence>
<evidence type="ECO:0000259" key="9">
    <source>
        <dbReference type="Pfam" id="PF13967"/>
    </source>
</evidence>
<feature type="domain" description="CSC1/OSCA1-like 7TM region" evidence="8">
    <location>
        <begin position="241"/>
        <end position="340"/>
    </location>
</feature>
<dbReference type="Pfam" id="PF02714">
    <property type="entry name" value="RSN1_7TM"/>
    <property type="match status" value="1"/>
</dbReference>
<evidence type="ECO:0000256" key="4">
    <source>
        <dbReference type="ARBA" id="ARBA00022692"/>
    </source>
</evidence>
<reference evidence="10 11" key="1">
    <citation type="submission" date="2024-01" db="EMBL/GenBank/DDBJ databases">
        <title>A telomere-to-telomere, gap-free genome of sweet tea (Lithocarpus litseifolius).</title>
        <authorList>
            <person name="Zhou J."/>
        </authorList>
    </citation>
    <scope>NUCLEOTIDE SEQUENCE [LARGE SCALE GENOMIC DNA]</scope>
    <source>
        <strain evidence="10">Zhou-2022a</strain>
        <tissue evidence="10">Leaf</tissue>
    </source>
</reference>
<proteinExistence type="inferred from homology"/>
<dbReference type="GO" id="GO:0005227">
    <property type="term" value="F:calcium-activated cation channel activity"/>
    <property type="evidence" value="ECO:0007669"/>
    <property type="project" value="InterPro"/>
</dbReference>
<evidence type="ECO:0000313" key="11">
    <source>
        <dbReference type="Proteomes" id="UP001459277"/>
    </source>
</evidence>
<name>A0AAW2DPN6_9ROSI</name>
<organism evidence="10 11">
    <name type="scientific">Lithocarpus litseifolius</name>
    <dbReference type="NCBI Taxonomy" id="425828"/>
    <lineage>
        <taxon>Eukaryota</taxon>
        <taxon>Viridiplantae</taxon>
        <taxon>Streptophyta</taxon>
        <taxon>Embryophyta</taxon>
        <taxon>Tracheophyta</taxon>
        <taxon>Spermatophyta</taxon>
        <taxon>Magnoliopsida</taxon>
        <taxon>eudicotyledons</taxon>
        <taxon>Gunneridae</taxon>
        <taxon>Pentapetalae</taxon>
        <taxon>rosids</taxon>
        <taxon>fabids</taxon>
        <taxon>Fagales</taxon>
        <taxon>Fagaceae</taxon>
        <taxon>Lithocarpus</taxon>
    </lineage>
</organism>
<protein>
    <submittedName>
        <fullName evidence="10">Uncharacterized protein</fullName>
    </submittedName>
</protein>
<dbReference type="Pfam" id="PF13967">
    <property type="entry name" value="RSN1_TM"/>
    <property type="match status" value="1"/>
</dbReference>
<evidence type="ECO:0000256" key="3">
    <source>
        <dbReference type="ARBA" id="ARBA00022448"/>
    </source>
</evidence>
<feature type="transmembrane region" description="Helical" evidence="7">
    <location>
        <begin position="243"/>
        <end position="263"/>
    </location>
</feature>
<dbReference type="PANTHER" id="PTHR13018:SF100">
    <property type="entry name" value="CSC1-LIKE PROTEIN ERD4"/>
    <property type="match status" value="1"/>
</dbReference>
<sequence length="340" mass="38389">MKCRASSIQIIQQITMWTCLDNVCATIFLTGFFLTDAAPPEQLPDSDKNTQREADIEAGNLLLGILVLSGIVLLPVLLPIAATVDSLKSTRATESNGTFRDLSKLYMGHVKAKSPHLWAILIATYLISFFRYYLLWKVYKQVPGLRADALMSPEVKPEQFAVLVTDIPPFPVGQTRKAQDTRRDKQQDSALVFFTSRVIAASAAQRLHAQNVNKRTVTNAPDPRQLIWTNLKIKRYQRKVRQYVIYVIVALTIIFFMTPFGFISDLTTLEYLKIYLPFSKSIVNVDAIQTVLEAFLPQLALMIFLALLLKFLLFLSKAEGILSESHVVRAASGRYFYFSV</sequence>
<dbReference type="InterPro" id="IPR003864">
    <property type="entry name" value="CSC1/OSCA1-like_7TM"/>
</dbReference>
<evidence type="ECO:0000256" key="1">
    <source>
        <dbReference type="ARBA" id="ARBA00004141"/>
    </source>
</evidence>
<gene>
    <name evidence="10" type="ORF">SO802_006870</name>
</gene>
<dbReference type="EMBL" id="JAZDWU010000002">
    <property type="protein sequence ID" value="KAL0011762.1"/>
    <property type="molecule type" value="Genomic_DNA"/>
</dbReference>
<evidence type="ECO:0000259" key="8">
    <source>
        <dbReference type="Pfam" id="PF02714"/>
    </source>
</evidence>
<evidence type="ECO:0000256" key="5">
    <source>
        <dbReference type="ARBA" id="ARBA00022989"/>
    </source>
</evidence>
<comment type="caution">
    <text evidence="10">The sequence shown here is derived from an EMBL/GenBank/DDBJ whole genome shotgun (WGS) entry which is preliminary data.</text>
</comment>
<feature type="transmembrane region" description="Helical" evidence="7">
    <location>
        <begin position="295"/>
        <end position="315"/>
    </location>
</feature>
<feature type="transmembrane region" description="Helical" evidence="7">
    <location>
        <begin position="116"/>
        <end position="136"/>
    </location>
</feature>
<comment type="similarity">
    <text evidence="2">Belongs to the CSC1 (TC 1.A.17) family.</text>
</comment>